<dbReference type="EMBL" id="SMGD01000016">
    <property type="protein sequence ID" value="TCK46944.1"/>
    <property type="molecule type" value="Genomic_DNA"/>
</dbReference>
<dbReference type="InterPro" id="IPR003439">
    <property type="entry name" value="ABC_transporter-like_ATP-bd"/>
</dbReference>
<organism evidence="2 3">
    <name type="scientific">Celerinatantimonas diazotrophica</name>
    <dbReference type="NCBI Taxonomy" id="412034"/>
    <lineage>
        <taxon>Bacteria</taxon>
        <taxon>Pseudomonadati</taxon>
        <taxon>Pseudomonadota</taxon>
        <taxon>Gammaproteobacteria</taxon>
        <taxon>Celerinatantimonadaceae</taxon>
        <taxon>Celerinatantimonas</taxon>
    </lineage>
</organism>
<name>A0A4R1J970_9GAMM</name>
<comment type="caution">
    <text evidence="2">The sequence shown here is derived from an EMBL/GenBank/DDBJ whole genome shotgun (WGS) entry which is preliminary data.</text>
</comment>
<proteinExistence type="predicted"/>
<evidence type="ECO:0000259" key="1">
    <source>
        <dbReference type="PROSITE" id="PS50893"/>
    </source>
</evidence>
<dbReference type="PANTHER" id="PTHR43869">
    <property type="entry name" value="GLYCINE BETAINE/PROLINE BETAINE TRANSPORT SYSTEM ATP-BINDING PROTEIN PROV"/>
    <property type="match status" value="1"/>
</dbReference>
<dbReference type="PROSITE" id="PS50893">
    <property type="entry name" value="ABC_TRANSPORTER_2"/>
    <property type="match status" value="1"/>
</dbReference>
<dbReference type="InterPro" id="IPR051921">
    <property type="entry name" value="ABC_osmolyte_uptake_ATP-bind"/>
</dbReference>
<dbReference type="SUPFAM" id="SSF54631">
    <property type="entry name" value="CBS-domain pair"/>
    <property type="match status" value="1"/>
</dbReference>
<accession>A0A4R1J970</accession>
<gene>
    <name evidence="2" type="ORF">EV690_3096</name>
</gene>
<dbReference type="InterPro" id="IPR046342">
    <property type="entry name" value="CBS_dom_sf"/>
</dbReference>
<reference evidence="2 3" key="1">
    <citation type="submission" date="2019-03" db="EMBL/GenBank/DDBJ databases">
        <title>Genomic Encyclopedia of Type Strains, Phase IV (KMG-IV): sequencing the most valuable type-strain genomes for metagenomic binning, comparative biology and taxonomic classification.</title>
        <authorList>
            <person name="Goeker M."/>
        </authorList>
    </citation>
    <scope>NUCLEOTIDE SEQUENCE [LARGE SCALE GENOMIC DNA]</scope>
    <source>
        <strain evidence="2 3">DSM 18577</strain>
    </source>
</reference>
<keyword evidence="3" id="KW-1185">Reference proteome</keyword>
<dbReference type="Pfam" id="PF00005">
    <property type="entry name" value="ABC_tran"/>
    <property type="match status" value="1"/>
</dbReference>
<dbReference type="SUPFAM" id="SSF52540">
    <property type="entry name" value="P-loop containing nucleoside triphosphate hydrolases"/>
    <property type="match status" value="1"/>
</dbReference>
<dbReference type="InterPro" id="IPR027417">
    <property type="entry name" value="P-loop_NTPase"/>
</dbReference>
<dbReference type="PANTHER" id="PTHR43869:SF1">
    <property type="entry name" value="GLYCINE BETAINE_PROLINE BETAINE TRANSPORT SYSTEM ATP-BINDING PROTEIN PROV"/>
    <property type="match status" value="1"/>
</dbReference>
<sequence length="373" mass="41921">MSQIQISNFALAEKFKNLVDLTIGGGQLVACYGDIGSGSEEMLKVLFGEKSPLQGKVRYNGEPIPQQAKALEQWRHKGVMLISWRLPLLEWLSVNDNLLFILQVRGYSVRQAQERIHQALEEDQLLASLDKQPQELSHVQHIQLLLWRAFLCQPELLLIESLLNELPKSLQEKWNTRLHQLCQTRQSIVMIHTTNLATLCHQVDYLLLFENGNCTSHGTPAKLLVEDNLPALHTLVANINPLQALTAGHLAKWPALTLDIHTMPDSALKAMQQARSSYAYLLNGKKLMGGLSLYQVNRALQQKSATLNEFLDLLPTITDDRPFSEVIAEGPAKQRDLAVIDAKGKYLGQLRHKQVLASLQDLLNNVMSDTPQQ</sequence>
<dbReference type="RefSeq" id="WP_131913841.1">
    <property type="nucleotide sequence ID" value="NZ_OU594967.1"/>
</dbReference>
<dbReference type="GO" id="GO:0016887">
    <property type="term" value="F:ATP hydrolysis activity"/>
    <property type="evidence" value="ECO:0007669"/>
    <property type="project" value="InterPro"/>
</dbReference>
<dbReference type="AlphaFoldDB" id="A0A4R1J970"/>
<evidence type="ECO:0000313" key="3">
    <source>
        <dbReference type="Proteomes" id="UP000295565"/>
    </source>
</evidence>
<protein>
    <submittedName>
        <fullName evidence="2">ABC-type proline/glycine betaine transport system ATPase subunit</fullName>
    </submittedName>
</protein>
<dbReference type="OrthoDB" id="9800654at2"/>
<dbReference type="GO" id="GO:0005524">
    <property type="term" value="F:ATP binding"/>
    <property type="evidence" value="ECO:0007669"/>
    <property type="project" value="InterPro"/>
</dbReference>
<dbReference type="Gene3D" id="3.40.50.300">
    <property type="entry name" value="P-loop containing nucleotide triphosphate hydrolases"/>
    <property type="match status" value="1"/>
</dbReference>
<feature type="domain" description="ABC transporter" evidence="1">
    <location>
        <begin position="1"/>
        <end position="236"/>
    </location>
</feature>
<dbReference type="Proteomes" id="UP000295565">
    <property type="component" value="Unassembled WGS sequence"/>
</dbReference>
<evidence type="ECO:0000313" key="2">
    <source>
        <dbReference type="EMBL" id="TCK46944.1"/>
    </source>
</evidence>